<dbReference type="AlphaFoldDB" id="A0A100VHR0"/>
<sequence>MLLASFLLELIGAYWIPYGHVAFVDRQGSIDGCHMLILETGVNTVITKSSLYRKEMLYGYLFILPPILGLLIFVMFPFLYSLYGSFTDWDGLGQMNFIGLANFKDLLTDDLFYKAMFNTFFLMLGIPIGLLLALLLAMGLNRKIPGTTTFRVIYYIPVISSLAAVSIMWNWAYNGDYGLVNQFLDLFGIKGPNWLANKDTVKPALIIMTIWKGLGYTMLLYLAALQSVSRTYYEAAELDGANGFQIFRNITWPMVKPVTFFLIVTNIIGGSQIFTEMNIMTPTGGPEYSSASIVFYIWQKAFSNLQMGYASAMAMILGIFIFVITLVQFKMNEKSAYDGD</sequence>
<feature type="transmembrane region" description="Helical" evidence="7">
    <location>
        <begin position="307"/>
        <end position="327"/>
    </location>
</feature>
<dbReference type="InterPro" id="IPR051393">
    <property type="entry name" value="ABC_transporter_permease"/>
</dbReference>
<gene>
    <name evidence="9" type="ORF">PAHA3_0088</name>
</gene>
<dbReference type="PANTHER" id="PTHR30193:SF37">
    <property type="entry name" value="INNER MEMBRANE ABC TRANSPORTER PERMEASE PROTEIN YCJO"/>
    <property type="match status" value="1"/>
</dbReference>
<evidence type="ECO:0000256" key="2">
    <source>
        <dbReference type="ARBA" id="ARBA00022448"/>
    </source>
</evidence>
<feature type="transmembrane region" description="Helical" evidence="7">
    <location>
        <begin position="258"/>
        <end position="275"/>
    </location>
</feature>
<dbReference type="SUPFAM" id="SSF160964">
    <property type="entry name" value="MalF N-terminal region-like"/>
    <property type="match status" value="1"/>
</dbReference>
<keyword evidence="3" id="KW-1003">Cell membrane</keyword>
<dbReference type="Pfam" id="PF00528">
    <property type="entry name" value="BPD_transp_1"/>
    <property type="match status" value="1"/>
</dbReference>
<proteinExistence type="inferred from homology"/>
<keyword evidence="2 7" id="KW-0813">Transport</keyword>
<dbReference type="SUPFAM" id="SSF161098">
    <property type="entry name" value="MetI-like"/>
    <property type="match status" value="1"/>
</dbReference>
<evidence type="ECO:0000313" key="9">
    <source>
        <dbReference type="EMBL" id="GAS80024.1"/>
    </source>
</evidence>
<keyword evidence="6 7" id="KW-0472">Membrane</keyword>
<comment type="caution">
    <text evidence="9">The sequence shown here is derived from an EMBL/GenBank/DDBJ whole genome shotgun (WGS) entry which is preliminary data.</text>
</comment>
<reference evidence="10" key="2">
    <citation type="submission" date="2016-01" db="EMBL/GenBank/DDBJ databases">
        <title>Draft Genome Sequence of Paenibacillus amylolyticus Heshi-A3 that Was Isolated from Fermented Rice Bran with Aging Salted Mackerel, Which Was Named Heshiko as Traditional Fermented Seafood in Japan.</title>
        <authorList>
            <person name="Akuzawa S."/>
            <person name="Nakagawa J."/>
            <person name="Kanekatsu T."/>
            <person name="Kubota E."/>
            <person name="Ohtake R."/>
            <person name="Suzuki T."/>
            <person name="Kanesaki Y."/>
        </authorList>
    </citation>
    <scope>NUCLEOTIDE SEQUENCE [LARGE SCALE GENOMIC DNA]</scope>
    <source>
        <strain evidence="10">Heshi-A3</strain>
    </source>
</reference>
<dbReference type="PROSITE" id="PS50928">
    <property type="entry name" value="ABC_TM1"/>
    <property type="match status" value="1"/>
</dbReference>
<dbReference type="Gene3D" id="1.20.58.370">
    <property type="entry name" value="MalF N-terminal region-like"/>
    <property type="match status" value="1"/>
</dbReference>
<dbReference type="GO" id="GO:0005886">
    <property type="term" value="C:plasma membrane"/>
    <property type="evidence" value="ECO:0007669"/>
    <property type="project" value="UniProtKB-SubCell"/>
</dbReference>
<dbReference type="PANTHER" id="PTHR30193">
    <property type="entry name" value="ABC TRANSPORTER PERMEASE PROTEIN"/>
    <property type="match status" value="1"/>
</dbReference>
<dbReference type="InterPro" id="IPR000515">
    <property type="entry name" value="MetI-like"/>
</dbReference>
<evidence type="ECO:0000256" key="3">
    <source>
        <dbReference type="ARBA" id="ARBA00022475"/>
    </source>
</evidence>
<reference evidence="9 10" key="1">
    <citation type="journal article" date="2016" name="Genome Announc.">
        <title>Draft Genome Sequence of Paenibacillus amylolyticus Heshi-A3, Isolated from Fermented Rice Bran in a Japanese Fermented Seafood Dish.</title>
        <authorList>
            <person name="Akuzawa S."/>
            <person name="Nagaoka J."/>
            <person name="Kanekatsu M."/>
            <person name="Kubota E."/>
            <person name="Ohtake R."/>
            <person name="Suzuki T."/>
            <person name="Kanesaki Y."/>
        </authorList>
    </citation>
    <scope>NUCLEOTIDE SEQUENCE [LARGE SCALE GENOMIC DNA]</scope>
    <source>
        <strain evidence="9 10">Heshi-A3</strain>
    </source>
</reference>
<dbReference type="EMBL" id="BCNV01000001">
    <property type="protein sequence ID" value="GAS80024.1"/>
    <property type="molecule type" value="Genomic_DNA"/>
</dbReference>
<dbReference type="Proteomes" id="UP000069697">
    <property type="component" value="Unassembled WGS sequence"/>
</dbReference>
<evidence type="ECO:0000256" key="4">
    <source>
        <dbReference type="ARBA" id="ARBA00022692"/>
    </source>
</evidence>
<dbReference type="GO" id="GO:0055085">
    <property type="term" value="P:transmembrane transport"/>
    <property type="evidence" value="ECO:0007669"/>
    <property type="project" value="InterPro"/>
</dbReference>
<evidence type="ECO:0000256" key="5">
    <source>
        <dbReference type="ARBA" id="ARBA00022989"/>
    </source>
</evidence>
<protein>
    <submittedName>
        <fullName evidence="9">Sugar ABC transporter permease</fullName>
    </submittedName>
</protein>
<feature type="transmembrane region" description="Helical" evidence="7">
    <location>
        <begin position="57"/>
        <end position="80"/>
    </location>
</feature>
<feature type="transmembrane region" description="Helical" evidence="7">
    <location>
        <begin position="120"/>
        <end position="140"/>
    </location>
</feature>
<feature type="domain" description="ABC transmembrane type-1" evidence="8">
    <location>
        <begin position="111"/>
        <end position="328"/>
    </location>
</feature>
<evidence type="ECO:0000256" key="6">
    <source>
        <dbReference type="ARBA" id="ARBA00023136"/>
    </source>
</evidence>
<comment type="subcellular location">
    <subcellularLocation>
        <location evidence="1 7">Cell membrane</location>
        <topology evidence="1 7">Multi-pass membrane protein</topology>
    </subcellularLocation>
</comment>
<feature type="transmembrane region" description="Helical" evidence="7">
    <location>
        <begin position="152"/>
        <end position="172"/>
    </location>
</feature>
<name>A0A100VHR0_PAEAM</name>
<accession>A0A100VHR0</accession>
<comment type="similarity">
    <text evidence="7">Belongs to the binding-protein-dependent transport system permease family.</text>
</comment>
<evidence type="ECO:0000256" key="7">
    <source>
        <dbReference type="RuleBase" id="RU363032"/>
    </source>
</evidence>
<keyword evidence="4 7" id="KW-0812">Transmembrane</keyword>
<dbReference type="InterPro" id="IPR035906">
    <property type="entry name" value="MetI-like_sf"/>
</dbReference>
<evidence type="ECO:0000313" key="10">
    <source>
        <dbReference type="Proteomes" id="UP000069697"/>
    </source>
</evidence>
<keyword evidence="5 7" id="KW-1133">Transmembrane helix</keyword>
<dbReference type="InterPro" id="IPR035277">
    <property type="entry name" value="MalF_N"/>
</dbReference>
<dbReference type="CDD" id="cd06261">
    <property type="entry name" value="TM_PBP2"/>
    <property type="match status" value="1"/>
</dbReference>
<evidence type="ECO:0000256" key="1">
    <source>
        <dbReference type="ARBA" id="ARBA00004651"/>
    </source>
</evidence>
<feature type="transmembrane region" description="Helical" evidence="7">
    <location>
        <begin position="204"/>
        <end position="224"/>
    </location>
</feature>
<evidence type="ECO:0000259" key="8">
    <source>
        <dbReference type="PROSITE" id="PS50928"/>
    </source>
</evidence>
<organism evidence="9 10">
    <name type="scientific">Paenibacillus amylolyticus</name>
    <dbReference type="NCBI Taxonomy" id="1451"/>
    <lineage>
        <taxon>Bacteria</taxon>
        <taxon>Bacillati</taxon>
        <taxon>Bacillota</taxon>
        <taxon>Bacilli</taxon>
        <taxon>Bacillales</taxon>
        <taxon>Paenibacillaceae</taxon>
        <taxon>Paenibacillus</taxon>
    </lineage>
</organism>
<dbReference type="Gene3D" id="1.10.3720.10">
    <property type="entry name" value="MetI-like"/>
    <property type="match status" value="1"/>
</dbReference>